<proteinExistence type="predicted"/>
<dbReference type="Gene3D" id="3.30.450.40">
    <property type="match status" value="1"/>
</dbReference>
<sequence>MDWNAILDEIKTIGTALGTVIFTGYITYKTFSSKLEKWRQEDKVNVSKNIEKQSKLDCEIMAEADKLKELLNADRVQIYEFHNGIHYANGRSALRTSCTYEACRFGVEGCIDRLNGIPLSVIPTFIKVLLDKGELLVKDLEDIKETMPSTYNLKKSMNIQSFYDFAIHNTNGEPVGFVAVQFCGGDIKNLNKDAVKRFAWFVESKLLEM</sequence>
<dbReference type="EMBL" id="BK015346">
    <property type="protein sequence ID" value="DAE02485.1"/>
    <property type="molecule type" value="Genomic_DNA"/>
</dbReference>
<name>A0A8S5P7B0_9CAUD</name>
<evidence type="ECO:0000313" key="1">
    <source>
        <dbReference type="EMBL" id="DAE02485.1"/>
    </source>
</evidence>
<organism evidence="1">
    <name type="scientific">Siphoviridae sp. ctsUY14</name>
    <dbReference type="NCBI Taxonomy" id="2825693"/>
    <lineage>
        <taxon>Viruses</taxon>
        <taxon>Duplodnaviria</taxon>
        <taxon>Heunggongvirae</taxon>
        <taxon>Uroviricota</taxon>
        <taxon>Caudoviricetes</taxon>
    </lineage>
</organism>
<accession>A0A8S5P7B0</accession>
<dbReference type="InterPro" id="IPR029016">
    <property type="entry name" value="GAF-like_dom_sf"/>
</dbReference>
<reference evidence="1" key="1">
    <citation type="journal article" date="2021" name="Proc. Natl. Acad. Sci. U.S.A.">
        <title>A Catalog of Tens of Thousands of Viruses from Human Metagenomes Reveals Hidden Associations with Chronic Diseases.</title>
        <authorList>
            <person name="Tisza M.J."/>
            <person name="Buck C.B."/>
        </authorList>
    </citation>
    <scope>NUCLEOTIDE SEQUENCE</scope>
    <source>
        <strain evidence="1">CtsUY14</strain>
    </source>
</reference>
<protein>
    <submittedName>
        <fullName evidence="1">Phytochrome protein</fullName>
    </submittedName>
</protein>